<evidence type="ECO:0000256" key="5">
    <source>
        <dbReference type="ARBA" id="ARBA00022801"/>
    </source>
</evidence>
<dbReference type="GO" id="GO:0006508">
    <property type="term" value="P:proteolysis"/>
    <property type="evidence" value="ECO:0007669"/>
    <property type="project" value="UniProtKB-KW"/>
</dbReference>
<dbReference type="KEGG" id="soy:115889133"/>
<keyword evidence="7" id="KW-0865">Zymogen</keyword>
<gene>
    <name evidence="16" type="primary">LOC115889133</name>
</gene>
<dbReference type="InterPro" id="IPR018073">
    <property type="entry name" value="Prot_inh_cystat_CS"/>
</dbReference>
<dbReference type="Pfam" id="PF00112">
    <property type="entry name" value="Peptidase_C1"/>
    <property type="match status" value="1"/>
</dbReference>
<keyword evidence="4 11" id="KW-0732">Signal</keyword>
<evidence type="ECO:0000256" key="6">
    <source>
        <dbReference type="ARBA" id="ARBA00022807"/>
    </source>
</evidence>
<evidence type="ECO:0000256" key="4">
    <source>
        <dbReference type="ARBA" id="ARBA00022729"/>
    </source>
</evidence>
<comment type="similarity">
    <text evidence="1">Belongs to the peptidase C1 family.</text>
</comment>
<dbReference type="OrthoDB" id="387093at2759"/>
<dbReference type="InterPro" id="IPR013128">
    <property type="entry name" value="Peptidase_C1A"/>
</dbReference>
<dbReference type="PRINTS" id="PR00705">
    <property type="entry name" value="PAPAIN"/>
</dbReference>
<dbReference type="PANTHER" id="PTHR12411">
    <property type="entry name" value="CYSTEINE PROTEASE FAMILY C1-RELATED"/>
    <property type="match status" value="1"/>
</dbReference>
<dbReference type="SMART" id="SM00645">
    <property type="entry name" value="Pept_C1"/>
    <property type="match status" value="1"/>
</dbReference>
<evidence type="ECO:0000313" key="16">
    <source>
        <dbReference type="RefSeq" id="XP_030764925.1"/>
    </source>
</evidence>
<dbReference type="InterPro" id="IPR039417">
    <property type="entry name" value="Peptidase_C1A_papain-like"/>
</dbReference>
<dbReference type="SUPFAM" id="SSF54403">
    <property type="entry name" value="Cystatin/monellin"/>
    <property type="match status" value="3"/>
</dbReference>
<dbReference type="SUPFAM" id="SSF54001">
    <property type="entry name" value="Cysteine proteinases"/>
    <property type="match status" value="1"/>
</dbReference>
<dbReference type="PROSITE" id="PS00287">
    <property type="entry name" value="CYSTATIN"/>
    <property type="match status" value="1"/>
</dbReference>
<dbReference type="SMART" id="SM00848">
    <property type="entry name" value="Inhibitor_I29"/>
    <property type="match status" value="1"/>
</dbReference>
<feature type="domain" description="Cathepsin propeptide inhibitor" evidence="14">
    <location>
        <begin position="1038"/>
        <end position="1095"/>
    </location>
</feature>
<dbReference type="InterPro" id="IPR013201">
    <property type="entry name" value="Prot_inhib_I29"/>
</dbReference>
<evidence type="ECO:0000259" key="12">
    <source>
        <dbReference type="SMART" id="SM00043"/>
    </source>
</evidence>
<keyword evidence="6" id="KW-0788">Thiol protease</keyword>
<keyword evidence="9" id="KW-0325">Glycoprotein</keyword>
<dbReference type="InterPro" id="IPR046350">
    <property type="entry name" value="Cystatin_sf"/>
</dbReference>
<dbReference type="InterPro" id="IPR000010">
    <property type="entry name" value="Cystatin_dom"/>
</dbReference>
<evidence type="ECO:0000256" key="11">
    <source>
        <dbReference type="SAM" id="SignalP"/>
    </source>
</evidence>
<dbReference type="PROSITE" id="PS00639">
    <property type="entry name" value="THIOL_PROTEASE_HIS"/>
    <property type="match status" value="1"/>
</dbReference>
<evidence type="ECO:0000259" key="13">
    <source>
        <dbReference type="SMART" id="SM00645"/>
    </source>
</evidence>
<evidence type="ECO:0000313" key="15">
    <source>
        <dbReference type="Proteomes" id="UP000504635"/>
    </source>
</evidence>
<evidence type="ECO:0000256" key="9">
    <source>
        <dbReference type="ARBA" id="ARBA00023180"/>
    </source>
</evidence>
<feature type="domain" description="Peptidase C1A papain C-terminal" evidence="13">
    <location>
        <begin position="1123"/>
        <end position="1340"/>
    </location>
</feature>
<dbReference type="InParanoid" id="A0A6J2YQ64"/>
<sequence>MLLKKSIILCLSICILFVNSEEINDGNISHSETYSSHINSVLNYLNAKPNKLYAYKKGSLINAQNRADIVEVTIEIDVDCINKYPEIPCNEHSLICNAFIGQTPEKIASYEILSDVRCSPKFDSSVDEEDVVKVKAPVVASVDPQGQNSKIELSNEAMSPEQEKPDFIATRAEAPCLGCPFDLNPNAQGVDELIYTATRHIESERNQRHKVTNIRKLQQQIVNGVKYILVAEFAPTTCPTNADMSAPCPLDTNSDTFICEINFIQQPWIHRGKHIINNNCTVSQEFAPVDSYGTNDAQNEIVEHRSDSPSSEDTSLPHVPSHSAIDEDNNAWLADLESQILTDQASSASQDRNTNQIETSKSIEHPEIMRIAESLFVPQYMKDPDLKIEPLNADSQNTLYSNMQYTNEEPVLTIYQPPRESIRDPGIEFTNNQDFYNPQWPDVMTDFEQVRYRRDDSPESKSSSEEDNVANRNNTTLSKHPIEPIATTEQIRKRRDESAESSSSSEEDKVADKNNITISKVQVEQAATLETVTLPVGVVKRETSNSPEESSEENKKQSHIKTSLRTKREAKRDNEDSSSSSSSEEDEKNNNNNNEKSNKIENSCESKKCKGAKGHNGHEENNGNDSSSSSSSSDEEKNNHRHKRSIGQMEKISHEEKSIVRDLATFAASTLDSIDEDHHKRVILQILGAKKLKLDGIYYQIILRLGISHCLEGDHHESCREKLYTNATKICKVQVHVDDDYSNPKVVKSQCQNIKKDANDRNRTNYSRYRRRASPIGAVGAPGSISNDDSRIQPYIQAALTHLDSTSQEQHKLKVINVISATSQVVAGQKYVITVNLGLSDCKKDDESKDVQSCGLLDGHEPEECVVEVWERIWLNSREYTVKCPSKVHNFKTKAKAERRKREIDTIYRRKQLLHSNIIDEDTKKFVKIILEYLSSKTPKNSGYELKKIRQVTKNSTQVHINLDIAFCQKVNLYRSSFLVCPDIRKYTNCDLDVFDQRSPGYRLNMKIKCSNDDEIYTYIYNRLSNEIEDTLDVQLSFNEFVNKYRKIYYDEREYKYRFKVFSDNLNKIDLLNKYEQGTAVYGITQFADMTEKEFSKSRGYRADLRNENDIPFPQAQIPNIKLPDNFDWRSKNAVTEVKNQGMCGSCWAFSVTGNVEGQYAIKHGKLLEFSEQELVDCDKSDEGCNGGLMDNAYRAIEKLGGLEGESDYPYEGDDETCHFNSSKIEVRLSGAVNISHDETDMAKWLVQNGPISIAINANAMQFYFGGVSHPWKALCSPDNLDHGVLIVGYGVKQYNLFNRTMPYWIVKNSWGTSWGEQGYYRVYRGDGTCGLNQTPSSAIVE</sequence>
<dbReference type="InterPro" id="IPR025660">
    <property type="entry name" value="Pept_his_AS"/>
</dbReference>
<organism evidence="15 16">
    <name type="scientific">Sitophilus oryzae</name>
    <name type="common">Rice weevil</name>
    <name type="synonym">Curculio oryzae</name>
    <dbReference type="NCBI Taxonomy" id="7048"/>
    <lineage>
        <taxon>Eukaryota</taxon>
        <taxon>Metazoa</taxon>
        <taxon>Ecdysozoa</taxon>
        <taxon>Arthropoda</taxon>
        <taxon>Hexapoda</taxon>
        <taxon>Insecta</taxon>
        <taxon>Pterygota</taxon>
        <taxon>Neoptera</taxon>
        <taxon>Endopterygota</taxon>
        <taxon>Coleoptera</taxon>
        <taxon>Polyphaga</taxon>
        <taxon>Cucujiformia</taxon>
        <taxon>Curculionidae</taxon>
        <taxon>Dryophthorinae</taxon>
        <taxon>Sitophilus</taxon>
    </lineage>
</organism>
<feature type="compositionally biased region" description="Basic and acidic residues" evidence="10">
    <location>
        <begin position="566"/>
        <end position="575"/>
    </location>
</feature>
<dbReference type="GeneID" id="115889133"/>
<dbReference type="Gene3D" id="3.10.450.10">
    <property type="match status" value="3"/>
</dbReference>
<feature type="signal peptide" evidence="11">
    <location>
        <begin position="1"/>
        <end position="20"/>
    </location>
</feature>
<dbReference type="GO" id="GO:0008234">
    <property type="term" value="F:cysteine-type peptidase activity"/>
    <property type="evidence" value="ECO:0007669"/>
    <property type="project" value="UniProtKB-KW"/>
</dbReference>
<feature type="compositionally biased region" description="Basic and acidic residues" evidence="10">
    <location>
        <begin position="596"/>
        <end position="608"/>
    </location>
</feature>
<dbReference type="PROSITE" id="PS00640">
    <property type="entry name" value="THIOL_PROTEASE_ASN"/>
    <property type="match status" value="1"/>
</dbReference>
<dbReference type="InterPro" id="IPR025661">
    <property type="entry name" value="Pept_asp_AS"/>
</dbReference>
<feature type="region of interest" description="Disordered" evidence="10">
    <location>
        <begin position="538"/>
        <end position="648"/>
    </location>
</feature>
<feature type="domain" description="Cystatin" evidence="12">
    <location>
        <begin position="175"/>
        <end position="281"/>
    </location>
</feature>
<dbReference type="CDD" id="cd00042">
    <property type="entry name" value="CY"/>
    <property type="match status" value="2"/>
</dbReference>
<dbReference type="InterPro" id="IPR038765">
    <property type="entry name" value="Papain-like_cys_pep_sf"/>
</dbReference>
<keyword evidence="3" id="KW-0645">Protease</keyword>
<protein>
    <submittedName>
        <fullName evidence="16">Uncharacterized protein LOC115889133</fullName>
    </submittedName>
</protein>
<proteinExistence type="inferred from homology"/>
<reference evidence="16" key="1">
    <citation type="submission" date="2025-08" db="UniProtKB">
        <authorList>
            <consortium name="RefSeq"/>
        </authorList>
    </citation>
    <scope>IDENTIFICATION</scope>
    <source>
        <tissue evidence="16">Gonads</tissue>
    </source>
</reference>
<dbReference type="Pfam" id="PF08246">
    <property type="entry name" value="Inhibitor_I29"/>
    <property type="match status" value="1"/>
</dbReference>
<evidence type="ECO:0000256" key="8">
    <source>
        <dbReference type="ARBA" id="ARBA00023157"/>
    </source>
</evidence>
<feature type="domain" description="Cystatin" evidence="12">
    <location>
        <begin position="777"/>
        <end position="885"/>
    </location>
</feature>
<evidence type="ECO:0000256" key="2">
    <source>
        <dbReference type="ARBA" id="ARBA00009403"/>
    </source>
</evidence>
<dbReference type="FunFam" id="3.90.70.10:FF:000130">
    <property type="entry name" value="Cysteine proteinase 1"/>
    <property type="match status" value="1"/>
</dbReference>
<feature type="region of interest" description="Disordered" evidence="10">
    <location>
        <begin position="453"/>
        <end position="511"/>
    </location>
</feature>
<dbReference type="RefSeq" id="XP_030764925.1">
    <property type="nucleotide sequence ID" value="XM_030909065.1"/>
</dbReference>
<dbReference type="GO" id="GO:0004869">
    <property type="term" value="F:cysteine-type endopeptidase inhibitor activity"/>
    <property type="evidence" value="ECO:0007669"/>
    <property type="project" value="InterPro"/>
</dbReference>
<evidence type="ECO:0000259" key="14">
    <source>
        <dbReference type="SMART" id="SM00848"/>
    </source>
</evidence>
<keyword evidence="8" id="KW-1015">Disulfide bond</keyword>
<accession>A0A6J2YQ64</accession>
<keyword evidence="5" id="KW-0378">Hydrolase</keyword>
<dbReference type="Pfam" id="PF00031">
    <property type="entry name" value="Cystatin"/>
    <property type="match status" value="2"/>
</dbReference>
<dbReference type="InterPro" id="IPR000668">
    <property type="entry name" value="Peptidase_C1A_C"/>
</dbReference>
<dbReference type="CDD" id="cd02248">
    <property type="entry name" value="Peptidase_C1A"/>
    <property type="match status" value="1"/>
</dbReference>
<evidence type="ECO:0000256" key="7">
    <source>
        <dbReference type="ARBA" id="ARBA00023145"/>
    </source>
</evidence>
<feature type="compositionally biased region" description="Low complexity" evidence="10">
    <location>
        <begin position="623"/>
        <end position="632"/>
    </location>
</feature>
<evidence type="ECO:0000256" key="10">
    <source>
        <dbReference type="SAM" id="MobiDB-lite"/>
    </source>
</evidence>
<feature type="compositionally biased region" description="Basic and acidic residues" evidence="10">
    <location>
        <begin position="453"/>
        <end position="464"/>
    </location>
</feature>
<evidence type="ECO:0000256" key="3">
    <source>
        <dbReference type="ARBA" id="ARBA00022670"/>
    </source>
</evidence>
<name>A0A6J2YQ64_SITOR</name>
<keyword evidence="15" id="KW-1185">Reference proteome</keyword>
<comment type="similarity">
    <text evidence="2">Belongs to the cystatin family.</text>
</comment>
<dbReference type="PROSITE" id="PS00139">
    <property type="entry name" value="THIOL_PROTEASE_CYS"/>
    <property type="match status" value="1"/>
</dbReference>
<feature type="region of interest" description="Disordered" evidence="10">
    <location>
        <begin position="303"/>
        <end position="324"/>
    </location>
</feature>
<dbReference type="InterPro" id="IPR000169">
    <property type="entry name" value="Pept_cys_AS"/>
</dbReference>
<evidence type="ECO:0000256" key="1">
    <source>
        <dbReference type="ARBA" id="ARBA00008455"/>
    </source>
</evidence>
<dbReference type="Proteomes" id="UP000504635">
    <property type="component" value="Unplaced"/>
</dbReference>
<dbReference type="SMART" id="SM00043">
    <property type="entry name" value="CY"/>
    <property type="match status" value="2"/>
</dbReference>
<feature type="chain" id="PRO_5027084841" evidence="11">
    <location>
        <begin position="21"/>
        <end position="1342"/>
    </location>
</feature>
<dbReference type="Gene3D" id="3.90.70.10">
    <property type="entry name" value="Cysteine proteinases"/>
    <property type="match status" value="1"/>
</dbReference>